<reference evidence="1 2" key="1">
    <citation type="submission" date="2021-05" db="EMBL/GenBank/DDBJ databases">
        <title>Aequorivita echinoideorum JCM 30378 genome.</title>
        <authorList>
            <person name="Zhang H."/>
            <person name="Li C."/>
        </authorList>
    </citation>
    <scope>NUCLEOTIDE SEQUENCE [LARGE SCALE GENOMIC DNA]</scope>
    <source>
        <strain evidence="1 2">JCM30378</strain>
    </source>
</reference>
<evidence type="ECO:0000313" key="1">
    <source>
        <dbReference type="EMBL" id="MBT0607616.1"/>
    </source>
</evidence>
<dbReference type="Proteomes" id="UP001297092">
    <property type="component" value="Unassembled WGS sequence"/>
</dbReference>
<accession>A0ABS5S344</accession>
<sequence length="168" mass="19236">MKFTCTNLEYLTMQHFGVRQNIIVPNVHWGISRWKEGIGPLHECDVLILSKSGYATEVEIKISKADLLKDSEKLHGHDHPMIKYLYFCVPENLKEIALEVIPARAGLLVAESNEGPIHRAFLKQIKSPTQISKPVQWNEKEKMKLLHLGCMRILGLKKKLSKNLTLKK</sequence>
<organism evidence="1 2">
    <name type="scientific">Aequorivita echinoideorum</name>
    <dbReference type="NCBI Taxonomy" id="1549647"/>
    <lineage>
        <taxon>Bacteria</taxon>
        <taxon>Pseudomonadati</taxon>
        <taxon>Bacteroidota</taxon>
        <taxon>Flavobacteriia</taxon>
        <taxon>Flavobacteriales</taxon>
        <taxon>Flavobacteriaceae</taxon>
        <taxon>Aequorivita</taxon>
    </lineage>
</organism>
<name>A0ABS5S344_9FLAO</name>
<dbReference type="RefSeq" id="WP_214112473.1">
    <property type="nucleotide sequence ID" value="NZ_JAHCTB010000002.1"/>
</dbReference>
<protein>
    <recommendedName>
        <fullName evidence="3">MmcB family DNA repair protein</fullName>
    </recommendedName>
</protein>
<keyword evidence="2" id="KW-1185">Reference proteome</keyword>
<evidence type="ECO:0008006" key="3">
    <source>
        <dbReference type="Google" id="ProtNLM"/>
    </source>
</evidence>
<evidence type="ECO:0000313" key="2">
    <source>
        <dbReference type="Proteomes" id="UP001297092"/>
    </source>
</evidence>
<proteinExistence type="predicted"/>
<dbReference type="EMBL" id="JAHCTB010000002">
    <property type="protein sequence ID" value="MBT0607616.1"/>
    <property type="molecule type" value="Genomic_DNA"/>
</dbReference>
<gene>
    <name evidence="1" type="ORF">KIV10_05425</name>
</gene>
<comment type="caution">
    <text evidence="1">The sequence shown here is derived from an EMBL/GenBank/DDBJ whole genome shotgun (WGS) entry which is preliminary data.</text>
</comment>